<feature type="binding site" evidence="5">
    <location>
        <position position="84"/>
    </location>
    <ligand>
        <name>substrate</name>
    </ligand>
</feature>
<comment type="caution">
    <text evidence="8">The sequence shown here is derived from an EMBL/GenBank/DDBJ whole genome shotgun (WGS) entry which is preliminary data.</text>
</comment>
<protein>
    <recommendedName>
        <fullName evidence="5">Deoxyuridine 5'-triphosphate nucleotidohydrolase</fullName>
        <shortName evidence="5">dUTPase</shortName>
        <ecNumber evidence="5">3.6.1.23</ecNumber>
    </recommendedName>
    <alternativeName>
        <fullName evidence="5">dUTP pyrophosphatase</fullName>
    </alternativeName>
</protein>
<feature type="domain" description="dUTPase-like" evidence="7">
    <location>
        <begin position="19"/>
        <end position="150"/>
    </location>
</feature>
<dbReference type="EMBL" id="RAWI01000157">
    <property type="protein sequence ID" value="RKI06202.1"/>
    <property type="molecule type" value="Genomic_DNA"/>
</dbReference>
<comment type="similarity">
    <text evidence="1 5">Belongs to the dUTPase family.</text>
</comment>
<dbReference type="HAMAP" id="MF_00116">
    <property type="entry name" value="dUTPase_bact"/>
    <property type="match status" value="1"/>
</dbReference>
<dbReference type="Pfam" id="PF00692">
    <property type="entry name" value="dUTPase"/>
    <property type="match status" value="1"/>
</dbReference>
<evidence type="ECO:0000313" key="8">
    <source>
        <dbReference type="EMBL" id="RKI06202.1"/>
    </source>
</evidence>
<evidence type="ECO:0000259" key="7">
    <source>
        <dbReference type="Pfam" id="PF00692"/>
    </source>
</evidence>
<accession>A0ABX9QHR1</accession>
<dbReference type="SUPFAM" id="SSF51283">
    <property type="entry name" value="dUTPase-like"/>
    <property type="match status" value="1"/>
</dbReference>
<dbReference type="EC" id="3.6.1.23" evidence="5"/>
<gene>
    <name evidence="5" type="primary">dut</name>
    <name evidence="8" type="ORF">D7Y13_20740</name>
</gene>
<dbReference type="CDD" id="cd07557">
    <property type="entry name" value="trimeric_dUTPase"/>
    <property type="match status" value="1"/>
</dbReference>
<keyword evidence="5" id="KW-0460">Magnesium</keyword>
<evidence type="ECO:0000256" key="3">
    <source>
        <dbReference type="ARBA" id="ARBA00023080"/>
    </source>
</evidence>
<comment type="caution">
    <text evidence="5">Lacks conserved residue(s) required for the propagation of feature annotation.</text>
</comment>
<evidence type="ECO:0000256" key="2">
    <source>
        <dbReference type="ARBA" id="ARBA00022801"/>
    </source>
</evidence>
<comment type="function">
    <text evidence="5">This enzyme is involved in nucleotide metabolism: it produces dUMP, the immediate precursor of thymidine nucleotides and it decreases the intracellular concentration of dUTP so that uracil cannot be incorporated into DNA.</text>
</comment>
<proteinExistence type="inferred from homology"/>
<comment type="pathway">
    <text evidence="5">Pyrimidine metabolism; dUMP biosynthesis; dUMP from dCTP (dUTP route): step 2/2.</text>
</comment>
<sequence length="151" mass="16121">MASTLTVSVRRVRSHPDPLPLPRYETEQAAGMDLRADIDGERVLQPLERMAVPTGLAFALPPGFEGQVRPRSGLALRHGVTCLNSPGTVDADYRGEVQVLLVNLSNAPFTLRRGDRVAQLVVAPVTLAALHEVDVLEGTSRGDGGFGSTGR</sequence>
<dbReference type="InterPro" id="IPR036157">
    <property type="entry name" value="dUTPase-like_sf"/>
</dbReference>
<name>A0ABX9QHR1_9BACT</name>
<comment type="catalytic activity">
    <reaction evidence="4 5">
        <text>dUTP + H2O = dUMP + diphosphate + H(+)</text>
        <dbReference type="Rhea" id="RHEA:10248"/>
        <dbReference type="ChEBI" id="CHEBI:15377"/>
        <dbReference type="ChEBI" id="CHEBI:15378"/>
        <dbReference type="ChEBI" id="CHEBI:33019"/>
        <dbReference type="ChEBI" id="CHEBI:61555"/>
        <dbReference type="ChEBI" id="CHEBI:246422"/>
        <dbReference type="EC" id="3.6.1.23"/>
    </reaction>
</comment>
<evidence type="ECO:0000256" key="4">
    <source>
        <dbReference type="ARBA" id="ARBA00047686"/>
    </source>
</evidence>
<dbReference type="InterPro" id="IPR033704">
    <property type="entry name" value="dUTPase_trimeric"/>
</dbReference>
<keyword evidence="9" id="KW-1185">Reference proteome</keyword>
<dbReference type="RefSeq" id="WP_120536221.1">
    <property type="nucleotide sequence ID" value="NZ_RAWI01000157.1"/>
</dbReference>
<dbReference type="PANTHER" id="PTHR11241:SF0">
    <property type="entry name" value="DEOXYURIDINE 5'-TRIPHOSPHATE NUCLEOTIDOHYDROLASE"/>
    <property type="match status" value="1"/>
</dbReference>
<keyword evidence="2 5" id="KW-0378">Hydrolase</keyword>
<organism evidence="8 9">
    <name type="scientific">Corallococcus praedator</name>
    <dbReference type="NCBI Taxonomy" id="2316724"/>
    <lineage>
        <taxon>Bacteria</taxon>
        <taxon>Pseudomonadati</taxon>
        <taxon>Myxococcota</taxon>
        <taxon>Myxococcia</taxon>
        <taxon>Myxococcales</taxon>
        <taxon>Cystobacterineae</taxon>
        <taxon>Myxococcaceae</taxon>
        <taxon>Corallococcus</taxon>
    </lineage>
</organism>
<dbReference type="Proteomes" id="UP000278907">
    <property type="component" value="Unassembled WGS sequence"/>
</dbReference>
<dbReference type="GO" id="GO:0004170">
    <property type="term" value="F:dUTP diphosphatase activity"/>
    <property type="evidence" value="ECO:0007669"/>
    <property type="project" value="UniProtKB-EC"/>
</dbReference>
<feature type="binding site" evidence="5">
    <location>
        <begin position="71"/>
        <end position="73"/>
    </location>
    <ligand>
        <name>substrate</name>
    </ligand>
</feature>
<keyword evidence="5" id="KW-0479">Metal-binding</keyword>
<evidence type="ECO:0000256" key="5">
    <source>
        <dbReference type="HAMAP-Rule" id="MF_00116"/>
    </source>
</evidence>
<evidence type="ECO:0000256" key="6">
    <source>
        <dbReference type="SAM" id="MobiDB-lite"/>
    </source>
</evidence>
<keyword evidence="3 5" id="KW-0546">Nucleotide metabolism</keyword>
<feature type="binding site" evidence="5">
    <location>
        <begin position="88"/>
        <end position="90"/>
    </location>
    <ligand>
        <name>substrate</name>
    </ligand>
</feature>
<dbReference type="Gene3D" id="2.70.40.10">
    <property type="match status" value="1"/>
</dbReference>
<evidence type="ECO:0000313" key="9">
    <source>
        <dbReference type="Proteomes" id="UP000278907"/>
    </source>
</evidence>
<dbReference type="InterPro" id="IPR008181">
    <property type="entry name" value="dUTPase"/>
</dbReference>
<dbReference type="NCBIfam" id="TIGR00576">
    <property type="entry name" value="dut"/>
    <property type="match status" value="1"/>
</dbReference>
<feature type="region of interest" description="Disordered" evidence="6">
    <location>
        <begin position="1"/>
        <end position="22"/>
    </location>
</feature>
<comment type="cofactor">
    <cofactor evidence="5">
        <name>Mg(2+)</name>
        <dbReference type="ChEBI" id="CHEBI:18420"/>
    </cofactor>
</comment>
<reference evidence="8 9" key="1">
    <citation type="submission" date="2018-09" db="EMBL/GenBank/DDBJ databases">
        <authorList>
            <person name="Livingstone P.G."/>
            <person name="Whitworth D.E."/>
        </authorList>
    </citation>
    <scope>NUCLEOTIDE SEQUENCE [LARGE SCALE GENOMIC DNA]</scope>
    <source>
        <strain evidence="8 9">CA031B</strain>
    </source>
</reference>
<dbReference type="PANTHER" id="PTHR11241">
    <property type="entry name" value="DEOXYURIDINE 5'-TRIPHOSPHATE NUCLEOTIDOHYDROLASE"/>
    <property type="match status" value="1"/>
</dbReference>
<dbReference type="InterPro" id="IPR029054">
    <property type="entry name" value="dUTPase-like"/>
</dbReference>
<evidence type="ECO:0000256" key="1">
    <source>
        <dbReference type="ARBA" id="ARBA00006581"/>
    </source>
</evidence>
<dbReference type="NCBIfam" id="NF001862">
    <property type="entry name" value="PRK00601.1"/>
    <property type="match status" value="1"/>
</dbReference>